<dbReference type="Proteomes" id="UP000075320">
    <property type="component" value="Unassembled WGS sequence"/>
</dbReference>
<keyword evidence="2" id="KW-1185">Reference proteome</keyword>
<protein>
    <submittedName>
        <fullName evidence="1">Uncharacterized protein</fullName>
    </submittedName>
</protein>
<sequence length="188" mass="21942">MQAEDNPTLMLCESCIKRFDRTVAFTIEFFKDRKFLKKTTEPDYYDTFFGAEHHHKASRTALLYFIVGLALKQHLILASQGEDLLGTSFERLAQDYNGRFLEENDYQFWVAFQPEYSATLSPPQRARVEDLNAVETCILGYRFFLITDRRPLPPESLIRKLAQKDDVIIMQVEASEDLFKDFDAFMKA</sequence>
<evidence type="ECO:0000313" key="2">
    <source>
        <dbReference type="Proteomes" id="UP000075320"/>
    </source>
</evidence>
<accession>A0A150WRA1</accession>
<name>A0A150WRA1_BDEBC</name>
<dbReference type="AlphaFoldDB" id="A0A150WRA1"/>
<evidence type="ECO:0000313" key="1">
    <source>
        <dbReference type="EMBL" id="KYG66950.1"/>
    </source>
</evidence>
<proteinExistence type="predicted"/>
<gene>
    <name evidence="1" type="ORF">AZI86_07965</name>
</gene>
<reference evidence="1 2" key="1">
    <citation type="submission" date="2016-03" db="EMBL/GenBank/DDBJ databases">
        <authorList>
            <person name="Ploux O."/>
        </authorList>
    </citation>
    <scope>NUCLEOTIDE SEQUENCE [LARGE SCALE GENOMIC DNA]</scope>
    <source>
        <strain evidence="1 2">R0</strain>
    </source>
</reference>
<dbReference type="EMBL" id="LUKE01000001">
    <property type="protein sequence ID" value="KYG66950.1"/>
    <property type="molecule type" value="Genomic_DNA"/>
</dbReference>
<comment type="caution">
    <text evidence="1">The sequence shown here is derived from an EMBL/GenBank/DDBJ whole genome shotgun (WGS) entry which is preliminary data.</text>
</comment>
<dbReference type="OrthoDB" id="9342764at2"/>
<organism evidence="1 2">
    <name type="scientific">Bdellovibrio bacteriovorus</name>
    <dbReference type="NCBI Taxonomy" id="959"/>
    <lineage>
        <taxon>Bacteria</taxon>
        <taxon>Pseudomonadati</taxon>
        <taxon>Bdellovibrionota</taxon>
        <taxon>Bdellovibrionia</taxon>
        <taxon>Bdellovibrionales</taxon>
        <taxon>Pseudobdellovibrionaceae</taxon>
        <taxon>Bdellovibrio</taxon>
    </lineage>
</organism>